<dbReference type="EMBL" id="CH964232">
    <property type="protein sequence ID" value="EDW80985.1"/>
    <property type="molecule type" value="Genomic_DNA"/>
</dbReference>
<dbReference type="STRING" id="7260.B4NB21"/>
<dbReference type="PhylomeDB" id="B4NB21"/>
<evidence type="ECO:0000313" key="3">
    <source>
        <dbReference type="Proteomes" id="UP000007798"/>
    </source>
</evidence>
<dbReference type="KEGG" id="dwi:6648216"/>
<dbReference type="AlphaFoldDB" id="B4NB21"/>
<dbReference type="OMA" id="KFFYPAT"/>
<protein>
    <submittedName>
        <fullName evidence="2">Uncharacterized protein</fullName>
    </submittedName>
</protein>
<dbReference type="OrthoDB" id="7812354at2759"/>
<name>B4NB21_DROWI</name>
<keyword evidence="3" id="KW-1185">Reference proteome</keyword>
<sequence>MDAKDIFHDCLSDSDTEHFSDVSELPEKAVGDGSHSDDNKKKDTASAKQLIRFDDPEQIRTVLERAALTTKMLLRCYGGDGQSGNEDNVPYHRSPRFYPATLEINARLHAEETCSCPKNCQCQLRGEPVTLKLPIELNPLNGQVNVEIYQPKSLEPAVPRKCLCDKGRKNRLHCRTVRWSQEENLHL</sequence>
<evidence type="ECO:0000256" key="1">
    <source>
        <dbReference type="SAM" id="MobiDB-lite"/>
    </source>
</evidence>
<reference evidence="2 3" key="1">
    <citation type="journal article" date="2007" name="Nature">
        <title>Evolution of genes and genomes on the Drosophila phylogeny.</title>
        <authorList>
            <consortium name="Drosophila 12 Genomes Consortium"/>
            <person name="Clark A.G."/>
            <person name="Eisen M.B."/>
            <person name="Smith D.R."/>
            <person name="Bergman C.M."/>
            <person name="Oliver B."/>
            <person name="Markow T.A."/>
            <person name="Kaufman T.C."/>
            <person name="Kellis M."/>
            <person name="Gelbart W."/>
            <person name="Iyer V.N."/>
            <person name="Pollard D.A."/>
            <person name="Sackton T.B."/>
            <person name="Larracuente A.M."/>
            <person name="Singh N.D."/>
            <person name="Abad J.P."/>
            <person name="Abt D.N."/>
            <person name="Adryan B."/>
            <person name="Aguade M."/>
            <person name="Akashi H."/>
            <person name="Anderson W.W."/>
            <person name="Aquadro C.F."/>
            <person name="Ardell D.H."/>
            <person name="Arguello R."/>
            <person name="Artieri C.G."/>
            <person name="Barbash D.A."/>
            <person name="Barker D."/>
            <person name="Barsanti P."/>
            <person name="Batterham P."/>
            <person name="Batzoglou S."/>
            <person name="Begun D."/>
            <person name="Bhutkar A."/>
            <person name="Blanco E."/>
            <person name="Bosak S.A."/>
            <person name="Bradley R.K."/>
            <person name="Brand A.D."/>
            <person name="Brent M.R."/>
            <person name="Brooks A.N."/>
            <person name="Brown R.H."/>
            <person name="Butlin R.K."/>
            <person name="Caggese C."/>
            <person name="Calvi B.R."/>
            <person name="Bernardo de Carvalho A."/>
            <person name="Caspi A."/>
            <person name="Castrezana S."/>
            <person name="Celniker S.E."/>
            <person name="Chang J.L."/>
            <person name="Chapple C."/>
            <person name="Chatterji S."/>
            <person name="Chinwalla A."/>
            <person name="Civetta A."/>
            <person name="Clifton S.W."/>
            <person name="Comeron J.M."/>
            <person name="Costello J.C."/>
            <person name="Coyne J.A."/>
            <person name="Daub J."/>
            <person name="David R.G."/>
            <person name="Delcher A.L."/>
            <person name="Delehaunty K."/>
            <person name="Do C.B."/>
            <person name="Ebling H."/>
            <person name="Edwards K."/>
            <person name="Eickbush T."/>
            <person name="Evans J.D."/>
            <person name="Filipski A."/>
            <person name="Findeiss S."/>
            <person name="Freyhult E."/>
            <person name="Fulton L."/>
            <person name="Fulton R."/>
            <person name="Garcia A.C."/>
            <person name="Gardiner A."/>
            <person name="Garfield D.A."/>
            <person name="Garvin B.E."/>
            <person name="Gibson G."/>
            <person name="Gilbert D."/>
            <person name="Gnerre S."/>
            <person name="Godfrey J."/>
            <person name="Good R."/>
            <person name="Gotea V."/>
            <person name="Gravely B."/>
            <person name="Greenberg A.J."/>
            <person name="Griffiths-Jones S."/>
            <person name="Gross S."/>
            <person name="Guigo R."/>
            <person name="Gustafson E.A."/>
            <person name="Haerty W."/>
            <person name="Hahn M.W."/>
            <person name="Halligan D.L."/>
            <person name="Halpern A.L."/>
            <person name="Halter G.M."/>
            <person name="Han M.V."/>
            <person name="Heger A."/>
            <person name="Hillier L."/>
            <person name="Hinrichs A.S."/>
            <person name="Holmes I."/>
            <person name="Hoskins R.A."/>
            <person name="Hubisz M.J."/>
            <person name="Hultmark D."/>
            <person name="Huntley M.A."/>
            <person name="Jaffe D.B."/>
            <person name="Jagadeeshan S."/>
            <person name="Jeck W.R."/>
            <person name="Johnson J."/>
            <person name="Jones C.D."/>
            <person name="Jordan W.C."/>
            <person name="Karpen G.H."/>
            <person name="Kataoka E."/>
            <person name="Keightley P.D."/>
            <person name="Kheradpour P."/>
            <person name="Kirkness E.F."/>
            <person name="Koerich L.B."/>
            <person name="Kristiansen K."/>
            <person name="Kudrna D."/>
            <person name="Kulathinal R.J."/>
            <person name="Kumar S."/>
            <person name="Kwok R."/>
            <person name="Lander E."/>
            <person name="Langley C.H."/>
            <person name="Lapoint R."/>
            <person name="Lazzaro B.P."/>
            <person name="Lee S.J."/>
            <person name="Levesque L."/>
            <person name="Li R."/>
            <person name="Lin C.F."/>
            <person name="Lin M.F."/>
            <person name="Lindblad-Toh K."/>
            <person name="Llopart A."/>
            <person name="Long M."/>
            <person name="Low L."/>
            <person name="Lozovsky E."/>
            <person name="Lu J."/>
            <person name="Luo M."/>
            <person name="Machado C.A."/>
            <person name="Makalowski W."/>
            <person name="Marzo M."/>
            <person name="Matsuda M."/>
            <person name="Matzkin L."/>
            <person name="McAllister B."/>
            <person name="McBride C.S."/>
            <person name="McKernan B."/>
            <person name="McKernan K."/>
            <person name="Mendez-Lago M."/>
            <person name="Minx P."/>
            <person name="Mollenhauer M.U."/>
            <person name="Montooth K."/>
            <person name="Mount S.M."/>
            <person name="Mu X."/>
            <person name="Myers E."/>
            <person name="Negre B."/>
            <person name="Newfeld S."/>
            <person name="Nielsen R."/>
            <person name="Noor M.A."/>
            <person name="O'Grady P."/>
            <person name="Pachter L."/>
            <person name="Papaceit M."/>
            <person name="Parisi M.J."/>
            <person name="Parisi M."/>
            <person name="Parts L."/>
            <person name="Pedersen J.S."/>
            <person name="Pesole G."/>
            <person name="Phillippy A.M."/>
            <person name="Ponting C.P."/>
            <person name="Pop M."/>
            <person name="Porcelli D."/>
            <person name="Powell J.R."/>
            <person name="Prohaska S."/>
            <person name="Pruitt K."/>
            <person name="Puig M."/>
            <person name="Quesneville H."/>
            <person name="Ram K.R."/>
            <person name="Rand D."/>
            <person name="Rasmussen M.D."/>
            <person name="Reed L.K."/>
            <person name="Reenan R."/>
            <person name="Reily A."/>
            <person name="Remington K.A."/>
            <person name="Rieger T.T."/>
            <person name="Ritchie M.G."/>
            <person name="Robin C."/>
            <person name="Rogers Y.H."/>
            <person name="Rohde C."/>
            <person name="Rozas J."/>
            <person name="Rubenfield M.J."/>
            <person name="Ruiz A."/>
            <person name="Russo S."/>
            <person name="Salzberg S.L."/>
            <person name="Sanchez-Gracia A."/>
            <person name="Saranga D.J."/>
            <person name="Sato H."/>
            <person name="Schaeffer S.W."/>
            <person name="Schatz M.C."/>
            <person name="Schlenke T."/>
            <person name="Schwartz R."/>
            <person name="Segarra C."/>
            <person name="Singh R.S."/>
            <person name="Sirot L."/>
            <person name="Sirota M."/>
            <person name="Sisneros N.B."/>
            <person name="Smith C.D."/>
            <person name="Smith T.F."/>
            <person name="Spieth J."/>
            <person name="Stage D.E."/>
            <person name="Stark A."/>
            <person name="Stephan W."/>
            <person name="Strausberg R.L."/>
            <person name="Strempel S."/>
            <person name="Sturgill D."/>
            <person name="Sutton G."/>
            <person name="Sutton G.G."/>
            <person name="Tao W."/>
            <person name="Teichmann S."/>
            <person name="Tobari Y.N."/>
            <person name="Tomimura Y."/>
            <person name="Tsolas J.M."/>
            <person name="Valente V.L."/>
            <person name="Venter E."/>
            <person name="Venter J.C."/>
            <person name="Vicario S."/>
            <person name="Vieira F.G."/>
            <person name="Vilella A.J."/>
            <person name="Villasante A."/>
            <person name="Walenz B."/>
            <person name="Wang J."/>
            <person name="Wasserman M."/>
            <person name="Watts T."/>
            <person name="Wilson D."/>
            <person name="Wilson R.K."/>
            <person name="Wing R.A."/>
            <person name="Wolfner M.F."/>
            <person name="Wong A."/>
            <person name="Wong G.K."/>
            <person name="Wu C.I."/>
            <person name="Wu G."/>
            <person name="Yamamoto D."/>
            <person name="Yang H.P."/>
            <person name="Yang S.P."/>
            <person name="Yorke J.A."/>
            <person name="Yoshida K."/>
            <person name="Zdobnov E."/>
            <person name="Zhang P."/>
            <person name="Zhang Y."/>
            <person name="Zimin A.V."/>
            <person name="Baldwin J."/>
            <person name="Abdouelleil A."/>
            <person name="Abdulkadir J."/>
            <person name="Abebe A."/>
            <person name="Abera B."/>
            <person name="Abreu J."/>
            <person name="Acer S.C."/>
            <person name="Aftuck L."/>
            <person name="Alexander A."/>
            <person name="An P."/>
            <person name="Anderson E."/>
            <person name="Anderson S."/>
            <person name="Arachi H."/>
            <person name="Azer M."/>
            <person name="Bachantsang P."/>
            <person name="Barry A."/>
            <person name="Bayul T."/>
            <person name="Berlin A."/>
            <person name="Bessette D."/>
            <person name="Bloom T."/>
            <person name="Blye J."/>
            <person name="Boguslavskiy L."/>
            <person name="Bonnet C."/>
            <person name="Boukhgalter B."/>
            <person name="Bourzgui I."/>
            <person name="Brown A."/>
            <person name="Cahill P."/>
            <person name="Channer S."/>
            <person name="Cheshatsang Y."/>
            <person name="Chuda L."/>
            <person name="Citroen M."/>
            <person name="Collymore A."/>
            <person name="Cooke P."/>
            <person name="Costello M."/>
            <person name="D'Aco K."/>
            <person name="Daza R."/>
            <person name="De Haan G."/>
            <person name="DeGray S."/>
            <person name="DeMaso C."/>
            <person name="Dhargay N."/>
            <person name="Dooley K."/>
            <person name="Dooley E."/>
            <person name="Doricent M."/>
            <person name="Dorje P."/>
            <person name="Dorjee K."/>
            <person name="Dupes A."/>
            <person name="Elong R."/>
            <person name="Falk J."/>
            <person name="Farina A."/>
            <person name="Faro S."/>
            <person name="Ferguson D."/>
            <person name="Fisher S."/>
            <person name="Foley C.D."/>
            <person name="Franke A."/>
            <person name="Friedrich D."/>
            <person name="Gadbois L."/>
            <person name="Gearin G."/>
            <person name="Gearin C.R."/>
            <person name="Giannoukos G."/>
            <person name="Goode T."/>
            <person name="Graham J."/>
            <person name="Grandbois E."/>
            <person name="Grewal S."/>
            <person name="Gyaltsen K."/>
            <person name="Hafez N."/>
            <person name="Hagos B."/>
            <person name="Hall J."/>
            <person name="Henson C."/>
            <person name="Hollinger A."/>
            <person name="Honan T."/>
            <person name="Huard M.D."/>
            <person name="Hughes L."/>
            <person name="Hurhula B."/>
            <person name="Husby M.E."/>
            <person name="Kamat A."/>
            <person name="Kanga B."/>
            <person name="Kashin S."/>
            <person name="Khazanovich D."/>
            <person name="Kisner P."/>
            <person name="Lance K."/>
            <person name="Lara M."/>
            <person name="Lee W."/>
            <person name="Lennon N."/>
            <person name="Letendre F."/>
            <person name="LeVine R."/>
            <person name="Lipovsky A."/>
            <person name="Liu X."/>
            <person name="Liu J."/>
            <person name="Liu S."/>
            <person name="Lokyitsang T."/>
            <person name="Lokyitsang Y."/>
            <person name="Lubonja R."/>
            <person name="Lui A."/>
            <person name="MacDonald P."/>
            <person name="Magnisalis V."/>
            <person name="Maru K."/>
            <person name="Matthews C."/>
            <person name="McCusker W."/>
            <person name="McDonough S."/>
            <person name="Mehta T."/>
            <person name="Meldrim J."/>
            <person name="Meneus L."/>
            <person name="Mihai O."/>
            <person name="Mihalev A."/>
            <person name="Mihova T."/>
            <person name="Mittelman R."/>
            <person name="Mlenga V."/>
            <person name="Montmayeur A."/>
            <person name="Mulrain L."/>
            <person name="Navidi A."/>
            <person name="Naylor J."/>
            <person name="Negash T."/>
            <person name="Nguyen T."/>
            <person name="Nguyen N."/>
            <person name="Nicol R."/>
            <person name="Norbu C."/>
            <person name="Norbu N."/>
            <person name="Novod N."/>
            <person name="O'Neill B."/>
            <person name="Osman S."/>
            <person name="Markiewicz E."/>
            <person name="Oyono O.L."/>
            <person name="Patti C."/>
            <person name="Phunkhang P."/>
            <person name="Pierre F."/>
            <person name="Priest M."/>
            <person name="Raghuraman S."/>
            <person name="Rege F."/>
            <person name="Reyes R."/>
            <person name="Rise C."/>
            <person name="Rogov P."/>
            <person name="Ross K."/>
            <person name="Ryan E."/>
            <person name="Settipalli S."/>
            <person name="Shea T."/>
            <person name="Sherpa N."/>
            <person name="Shi L."/>
            <person name="Shih D."/>
            <person name="Sparrow T."/>
            <person name="Spaulding J."/>
            <person name="Stalker J."/>
            <person name="Stange-Thomann N."/>
            <person name="Stavropoulos S."/>
            <person name="Stone C."/>
            <person name="Strader C."/>
            <person name="Tesfaye S."/>
            <person name="Thomson T."/>
            <person name="Thoulutsang Y."/>
            <person name="Thoulutsang D."/>
            <person name="Topham K."/>
            <person name="Topping I."/>
            <person name="Tsamla T."/>
            <person name="Vassiliev H."/>
            <person name="Vo A."/>
            <person name="Wangchuk T."/>
            <person name="Wangdi T."/>
            <person name="Weiand M."/>
            <person name="Wilkinson J."/>
            <person name="Wilson A."/>
            <person name="Yadav S."/>
            <person name="Young G."/>
            <person name="Yu Q."/>
            <person name="Zembek L."/>
            <person name="Zhong D."/>
            <person name="Zimmer A."/>
            <person name="Zwirko Z."/>
            <person name="Jaffe D.B."/>
            <person name="Alvarez P."/>
            <person name="Brockman W."/>
            <person name="Butler J."/>
            <person name="Chin C."/>
            <person name="Gnerre S."/>
            <person name="Grabherr M."/>
            <person name="Kleber M."/>
            <person name="Mauceli E."/>
            <person name="MacCallum I."/>
        </authorList>
    </citation>
    <scope>NUCLEOTIDE SEQUENCE [LARGE SCALE GENOMIC DNA]</scope>
    <source>
        <strain evidence="3">Tucson 14030-0811.24</strain>
    </source>
</reference>
<proteinExistence type="predicted"/>
<feature type="region of interest" description="Disordered" evidence="1">
    <location>
        <begin position="1"/>
        <end position="47"/>
    </location>
</feature>
<dbReference type="Proteomes" id="UP000007798">
    <property type="component" value="Unassembled WGS sequence"/>
</dbReference>
<evidence type="ECO:0000313" key="2">
    <source>
        <dbReference type="EMBL" id="EDW80985.1"/>
    </source>
</evidence>
<dbReference type="eggNOG" id="ENOG502R10Q">
    <property type="taxonomic scope" value="Eukaryota"/>
</dbReference>
<dbReference type="SMR" id="B4NB21"/>
<gene>
    <name evidence="2" type="primary">Dwil\GK11265</name>
    <name evidence="2" type="ORF">Dwil_GK11265</name>
</gene>
<organism evidence="2 3">
    <name type="scientific">Drosophila willistoni</name>
    <name type="common">Fruit fly</name>
    <dbReference type="NCBI Taxonomy" id="7260"/>
    <lineage>
        <taxon>Eukaryota</taxon>
        <taxon>Metazoa</taxon>
        <taxon>Ecdysozoa</taxon>
        <taxon>Arthropoda</taxon>
        <taxon>Hexapoda</taxon>
        <taxon>Insecta</taxon>
        <taxon>Pterygota</taxon>
        <taxon>Neoptera</taxon>
        <taxon>Endopterygota</taxon>
        <taxon>Diptera</taxon>
        <taxon>Brachycera</taxon>
        <taxon>Muscomorpha</taxon>
        <taxon>Ephydroidea</taxon>
        <taxon>Drosophilidae</taxon>
        <taxon>Drosophila</taxon>
        <taxon>Sophophora</taxon>
    </lineage>
</organism>
<dbReference type="HOGENOM" id="CLU_1526772_0_0_1"/>
<accession>B4NB21</accession>
<dbReference type="InParanoid" id="B4NB21"/>